<keyword evidence="1" id="KW-0677">Repeat</keyword>
<gene>
    <name evidence="5" type="ORF">SEVIR_1G005200v2</name>
</gene>
<proteinExistence type="predicted"/>
<evidence type="ECO:0000313" key="5">
    <source>
        <dbReference type="EMBL" id="TKW36778.1"/>
    </source>
</evidence>
<dbReference type="InterPro" id="IPR046848">
    <property type="entry name" value="E_motif"/>
</dbReference>
<reference evidence="5" key="1">
    <citation type="submission" date="2019-03" db="EMBL/GenBank/DDBJ databases">
        <title>WGS assembly of Setaria viridis.</title>
        <authorList>
            <person name="Huang P."/>
            <person name="Jenkins J."/>
            <person name="Grimwood J."/>
            <person name="Barry K."/>
            <person name="Healey A."/>
            <person name="Mamidi S."/>
            <person name="Sreedasyam A."/>
            <person name="Shu S."/>
            <person name="Feldman M."/>
            <person name="Wu J."/>
            <person name="Yu Y."/>
            <person name="Chen C."/>
            <person name="Johnson J."/>
            <person name="Rokhsar D."/>
            <person name="Baxter I."/>
            <person name="Schmutz J."/>
            <person name="Brutnell T."/>
            <person name="Kellogg E."/>
        </authorList>
    </citation>
    <scope>NUCLEOTIDE SEQUENCE [LARGE SCALE GENOMIC DNA]</scope>
</reference>
<dbReference type="PANTHER" id="PTHR47926:SF511">
    <property type="entry name" value="PENTATRICOPEPTIDE REPEAT-CONTAINING PROTEIN"/>
    <property type="match status" value="1"/>
</dbReference>
<keyword evidence="2" id="KW-0809">Transit peptide</keyword>
<dbReference type="OMA" id="MEISKWA"/>
<dbReference type="Pfam" id="PF14432">
    <property type="entry name" value="DYW_deaminase"/>
    <property type="match status" value="1"/>
</dbReference>
<dbReference type="Pfam" id="PF13041">
    <property type="entry name" value="PPR_2"/>
    <property type="match status" value="1"/>
</dbReference>
<dbReference type="Proteomes" id="UP000298652">
    <property type="component" value="Chromosome 1"/>
</dbReference>
<dbReference type="FunFam" id="1.25.40.10:FF:000158">
    <property type="entry name" value="pentatricopeptide repeat-containing protein At2g33680"/>
    <property type="match status" value="1"/>
</dbReference>
<keyword evidence="6" id="KW-1185">Reference proteome</keyword>
<dbReference type="InterPro" id="IPR011990">
    <property type="entry name" value="TPR-like_helical_dom_sf"/>
</dbReference>
<protein>
    <recommendedName>
        <fullName evidence="4">DYW domain-containing protein</fullName>
    </recommendedName>
</protein>
<dbReference type="Gene3D" id="1.25.40.10">
    <property type="entry name" value="Tetratricopeptide repeat domain"/>
    <property type="match status" value="1"/>
</dbReference>
<dbReference type="NCBIfam" id="TIGR00756">
    <property type="entry name" value="PPR"/>
    <property type="match status" value="3"/>
</dbReference>
<dbReference type="Pfam" id="PF20431">
    <property type="entry name" value="E_motif"/>
    <property type="match status" value="1"/>
</dbReference>
<dbReference type="EMBL" id="CM016552">
    <property type="protein sequence ID" value="TKW36778.1"/>
    <property type="molecule type" value="Genomic_DNA"/>
</dbReference>
<dbReference type="GO" id="GO:0009451">
    <property type="term" value="P:RNA modification"/>
    <property type="evidence" value="ECO:0007669"/>
    <property type="project" value="InterPro"/>
</dbReference>
<dbReference type="GO" id="GO:0099402">
    <property type="term" value="P:plant organ development"/>
    <property type="evidence" value="ECO:0007669"/>
    <property type="project" value="UniProtKB-ARBA"/>
</dbReference>
<name>A0A4U6W2R9_SETVI</name>
<dbReference type="Pfam" id="PF01535">
    <property type="entry name" value="PPR"/>
    <property type="match status" value="1"/>
</dbReference>
<dbReference type="InterPro" id="IPR046960">
    <property type="entry name" value="PPR_At4g14850-like_plant"/>
</dbReference>
<dbReference type="GO" id="GO:0003723">
    <property type="term" value="F:RNA binding"/>
    <property type="evidence" value="ECO:0007669"/>
    <property type="project" value="InterPro"/>
</dbReference>
<dbReference type="GO" id="GO:0008270">
    <property type="term" value="F:zinc ion binding"/>
    <property type="evidence" value="ECO:0007669"/>
    <property type="project" value="InterPro"/>
</dbReference>
<evidence type="ECO:0000256" key="1">
    <source>
        <dbReference type="ARBA" id="ARBA00022737"/>
    </source>
</evidence>
<accession>A0A4U6W2R9</accession>
<dbReference type="PROSITE" id="PS51375">
    <property type="entry name" value="PPR"/>
    <property type="match status" value="1"/>
</dbReference>
<dbReference type="Gramene" id="TKW36778">
    <property type="protein sequence ID" value="TKW36778"/>
    <property type="gene ID" value="SEVIR_1G005200v2"/>
</dbReference>
<sequence>MLPPIRSPGHWTALVCGYPQFGKAKETIDLFEKMLSKGVKPDGVTFIGVFSACSRAGFVEKGRGYFYSMQKDNGIVPVDDHYTCMIDLYSRSGRLKEAEEFIKQMPVCPDAIGWGTLLSACRLRGDMEISKWAAEIDPRNPASYLFLWSMHAAKGQWNEVPQLRRGMKEPGCSWIKYKNKVHIFSADDRWLNKDTNLMSVSVLHDAADSDQVHMLSHHREKLAIAFGLIFVPQEMPIRIVKNLRVCVDCHNATKFISKITGRDILVRDAVRFHKLSNGLCSCGDFW</sequence>
<dbReference type="InterPro" id="IPR032867">
    <property type="entry name" value="DYW_dom"/>
</dbReference>
<feature type="repeat" description="PPR" evidence="3">
    <location>
        <begin position="7"/>
        <end position="41"/>
    </location>
</feature>
<dbReference type="InterPro" id="IPR002885">
    <property type="entry name" value="PPR_rpt"/>
</dbReference>
<evidence type="ECO:0000313" key="6">
    <source>
        <dbReference type="Proteomes" id="UP000298652"/>
    </source>
</evidence>
<evidence type="ECO:0000256" key="3">
    <source>
        <dbReference type="PROSITE-ProRule" id="PRU00708"/>
    </source>
</evidence>
<feature type="domain" description="DYW" evidence="4">
    <location>
        <begin position="201"/>
        <end position="286"/>
    </location>
</feature>
<dbReference type="AlphaFoldDB" id="A0A4U6W2R9"/>
<dbReference type="PANTHER" id="PTHR47926">
    <property type="entry name" value="PENTATRICOPEPTIDE REPEAT-CONTAINING PROTEIN"/>
    <property type="match status" value="1"/>
</dbReference>
<evidence type="ECO:0000259" key="4">
    <source>
        <dbReference type="Pfam" id="PF14432"/>
    </source>
</evidence>
<organism evidence="5 6">
    <name type="scientific">Setaria viridis</name>
    <name type="common">Green bristlegrass</name>
    <name type="synonym">Setaria italica subsp. viridis</name>
    <dbReference type="NCBI Taxonomy" id="4556"/>
    <lineage>
        <taxon>Eukaryota</taxon>
        <taxon>Viridiplantae</taxon>
        <taxon>Streptophyta</taxon>
        <taxon>Embryophyta</taxon>
        <taxon>Tracheophyta</taxon>
        <taxon>Spermatophyta</taxon>
        <taxon>Magnoliopsida</taxon>
        <taxon>Liliopsida</taxon>
        <taxon>Poales</taxon>
        <taxon>Poaceae</taxon>
        <taxon>PACMAD clade</taxon>
        <taxon>Panicoideae</taxon>
        <taxon>Panicodae</taxon>
        <taxon>Paniceae</taxon>
        <taxon>Cenchrinae</taxon>
        <taxon>Setaria</taxon>
    </lineage>
</organism>
<evidence type="ECO:0000256" key="2">
    <source>
        <dbReference type="ARBA" id="ARBA00022946"/>
    </source>
</evidence>